<accession>A0A4U8YNX2</accession>
<sequence length="709" mass="80758">MNIDFHYYATYTAARIAGYSFSEAQTIAHAAQYVDESDRSLLQNDDGHPHIGDFEMVPTVQTNAEMVKYNTIAWSGTHLDETMSVWIPFHFLPGNYGHDHTVDYTGPMEDHGWTNHWVFNRESEQKFKLICLPNSLLLGEMINNVVEAHADNLQMLGLRMHILCDTWAHCYYAGIPAWFMNNAGETVMDIHPDGSEHEVAWTRVWPLGDLFNPEIATPALPAYNSYAYQGHGRMGHLPDYPYMRYRYQPQWSGEPVIKDNRDFFMKAFKQMVQAMTCVRNRAPFTVETYAPLDSATEQVIREILDTREPDQCEAWRKNIGRILVDGQALKVPETFERMQWLNEYLASSDKTGTSYYRFNRAAVDHLGLVHGHLESQGLFFLSGDEGPNTVSMRFRNRDGACIGKMSESAYGIGSSQYYPRMSNIGLTHKMIKPDGGPLRSGAVTEIKTTEDTVGEYAFLGAWETPALYYYTKDYSVNKQRWIIEKSDLSEDDVIRPGDRVYVKNQNFTDKPYLAAYQYGDGYQYLTTIATQVEWDLEEGPMPGGVPVQYRTSDVILQGGNGQFIGAMQEESLFPSTQYFPKMRTAAITVSLIHTDNEDSRDVARHGASIKIKTNESATGNYCFLGAWSTPSLYYYTKDYDTSKQGWTLEKINLEDGEEIRAGDRVRIKNHHYTDKPYLAWHRTADDNYLTTIADGNSDEAIWVAGVKMG</sequence>
<dbReference type="RefSeq" id="WP_180141787.1">
    <property type="nucleotide sequence ID" value="NZ_CAADHO010000005.1"/>
</dbReference>
<name>A0A4U8YNX2_9BACT</name>
<evidence type="ECO:0000313" key="1">
    <source>
        <dbReference type="EMBL" id="VFQ45344.1"/>
    </source>
</evidence>
<protein>
    <submittedName>
        <fullName evidence="1">Uncharacterized protein</fullName>
    </submittedName>
</protein>
<dbReference type="Gene3D" id="2.80.10.50">
    <property type="match status" value="2"/>
</dbReference>
<dbReference type="EMBL" id="CAADHO010000005">
    <property type="protein sequence ID" value="VFQ45344.1"/>
    <property type="molecule type" value="Genomic_DNA"/>
</dbReference>
<evidence type="ECO:0000313" key="2">
    <source>
        <dbReference type="Proteomes" id="UP000507962"/>
    </source>
</evidence>
<dbReference type="Pfam" id="PF20551">
    <property type="entry name" value="DUF6765"/>
    <property type="match status" value="1"/>
</dbReference>
<dbReference type="Proteomes" id="UP000507962">
    <property type="component" value="Unassembled WGS sequence"/>
</dbReference>
<dbReference type="InterPro" id="IPR046653">
    <property type="entry name" value="DUF6765"/>
</dbReference>
<proteinExistence type="predicted"/>
<gene>
    <name evidence="1" type="ORF">MSL71_30010</name>
</gene>
<organism evidence="1 2">
    <name type="scientific">Desulfoluna butyratoxydans</name>
    <dbReference type="NCBI Taxonomy" id="231438"/>
    <lineage>
        <taxon>Bacteria</taxon>
        <taxon>Pseudomonadati</taxon>
        <taxon>Thermodesulfobacteriota</taxon>
        <taxon>Desulfobacteria</taxon>
        <taxon>Desulfobacterales</taxon>
        <taxon>Desulfolunaceae</taxon>
        <taxon>Desulfoluna</taxon>
    </lineage>
</organism>
<keyword evidence="2" id="KW-1185">Reference proteome</keyword>
<dbReference type="AlphaFoldDB" id="A0A4U8YNX2"/>
<reference evidence="1 2" key="1">
    <citation type="submission" date="2019-03" db="EMBL/GenBank/DDBJ databases">
        <authorList>
            <person name="Nijsse B."/>
        </authorList>
    </citation>
    <scope>NUCLEOTIDE SEQUENCE [LARGE SCALE GENOMIC DNA]</scope>
    <source>
        <strain evidence="1">Desulfoluna butyratoxydans MSL71</strain>
    </source>
</reference>